<proteinExistence type="predicted"/>
<dbReference type="PANTHER" id="PTHR47506:SF3">
    <property type="entry name" value="HTH-TYPE TRANSCRIPTIONAL REGULATOR LMRA"/>
    <property type="match status" value="1"/>
</dbReference>
<dbReference type="InterPro" id="IPR009057">
    <property type="entry name" value="Homeodomain-like_sf"/>
</dbReference>
<dbReference type="Pfam" id="PF00440">
    <property type="entry name" value="TetR_N"/>
    <property type="match status" value="1"/>
</dbReference>
<sequence length="211" mass="24180">MPKKQSSSRQRIIEAAVWLFYANGYSATGVAEILKKAKVNSGSFYFFFKSKEELLLAVLDWYLENLEPILLWPVYEVTDDPIERVFALLDGYRQKILMTEFDFTCPIGRLALEIDPARKQVHAKIAANFRGWTEAVKRCLEDAGERLPNGTDTEALAKFVLTVMEGGVMQSRSHKSIVPFDASIEQLRQYFRFLEQSKNSSPRAKDNSTRR</sequence>
<keyword evidence="7" id="KW-1185">Reference proteome</keyword>
<evidence type="ECO:0000313" key="7">
    <source>
        <dbReference type="Proteomes" id="UP000515312"/>
    </source>
</evidence>
<gene>
    <name evidence="6" type="ORF">H7849_06110</name>
</gene>
<evidence type="ECO:0000313" key="6">
    <source>
        <dbReference type="EMBL" id="QNI33518.1"/>
    </source>
</evidence>
<dbReference type="InterPro" id="IPR036271">
    <property type="entry name" value="Tet_transcr_reg_TetR-rel_C_sf"/>
</dbReference>
<feature type="domain" description="HTH tetR-type" evidence="5">
    <location>
        <begin position="6"/>
        <end position="66"/>
    </location>
</feature>
<dbReference type="InterPro" id="IPR054156">
    <property type="entry name" value="YxaF_TetR_C"/>
</dbReference>
<dbReference type="Proteomes" id="UP000515312">
    <property type="component" value="Chromosome"/>
</dbReference>
<dbReference type="EMBL" id="CP060394">
    <property type="protein sequence ID" value="QNI33518.1"/>
    <property type="molecule type" value="Genomic_DNA"/>
</dbReference>
<dbReference type="RefSeq" id="WP_186745004.1">
    <property type="nucleotide sequence ID" value="NZ_CP060394.1"/>
</dbReference>
<name>A0A7G8BLU8_9BACT</name>
<dbReference type="Pfam" id="PF21993">
    <property type="entry name" value="TetR_C_13_2"/>
    <property type="match status" value="1"/>
</dbReference>
<evidence type="ECO:0000256" key="2">
    <source>
        <dbReference type="ARBA" id="ARBA00023125"/>
    </source>
</evidence>
<dbReference type="PANTHER" id="PTHR47506">
    <property type="entry name" value="TRANSCRIPTIONAL REGULATORY PROTEIN"/>
    <property type="match status" value="1"/>
</dbReference>
<dbReference type="PROSITE" id="PS50977">
    <property type="entry name" value="HTH_TETR_2"/>
    <property type="match status" value="1"/>
</dbReference>
<protein>
    <submittedName>
        <fullName evidence="6">TetR/AcrR family transcriptional regulator</fullName>
    </submittedName>
</protein>
<organism evidence="6 7">
    <name type="scientific">Alloacidobacterium dinghuense</name>
    <dbReference type="NCBI Taxonomy" id="2763107"/>
    <lineage>
        <taxon>Bacteria</taxon>
        <taxon>Pseudomonadati</taxon>
        <taxon>Acidobacteriota</taxon>
        <taxon>Terriglobia</taxon>
        <taxon>Terriglobales</taxon>
        <taxon>Acidobacteriaceae</taxon>
        <taxon>Alloacidobacterium</taxon>
    </lineage>
</organism>
<keyword evidence="1" id="KW-0805">Transcription regulation</keyword>
<dbReference type="SUPFAM" id="SSF46689">
    <property type="entry name" value="Homeodomain-like"/>
    <property type="match status" value="1"/>
</dbReference>
<dbReference type="KEGG" id="adin:H7849_06110"/>
<reference evidence="6 7" key="1">
    <citation type="submission" date="2020-08" db="EMBL/GenBank/DDBJ databases">
        <title>Edaphobacter telluris sp. nov. and Acidobacterium dinghuensis sp. nov., two acidobacteria isolated from forest soil.</title>
        <authorList>
            <person name="Fu J."/>
            <person name="Qiu L."/>
        </authorList>
    </citation>
    <scope>NUCLEOTIDE SEQUENCE [LARGE SCALE GENOMIC DNA]</scope>
    <source>
        <strain evidence="6">4Y35</strain>
    </source>
</reference>
<keyword evidence="3" id="KW-0804">Transcription</keyword>
<evidence type="ECO:0000259" key="5">
    <source>
        <dbReference type="PROSITE" id="PS50977"/>
    </source>
</evidence>
<dbReference type="AlphaFoldDB" id="A0A7G8BLU8"/>
<evidence type="ECO:0000256" key="3">
    <source>
        <dbReference type="ARBA" id="ARBA00023163"/>
    </source>
</evidence>
<dbReference type="InterPro" id="IPR001647">
    <property type="entry name" value="HTH_TetR"/>
</dbReference>
<accession>A0A7G8BLU8</accession>
<dbReference type="GO" id="GO:0003677">
    <property type="term" value="F:DNA binding"/>
    <property type="evidence" value="ECO:0007669"/>
    <property type="project" value="UniProtKB-UniRule"/>
</dbReference>
<dbReference type="SUPFAM" id="SSF48498">
    <property type="entry name" value="Tetracyclin repressor-like, C-terminal domain"/>
    <property type="match status" value="1"/>
</dbReference>
<keyword evidence="2 4" id="KW-0238">DNA-binding</keyword>
<dbReference type="Gene3D" id="1.10.357.10">
    <property type="entry name" value="Tetracycline Repressor, domain 2"/>
    <property type="match status" value="1"/>
</dbReference>
<evidence type="ECO:0000256" key="1">
    <source>
        <dbReference type="ARBA" id="ARBA00023015"/>
    </source>
</evidence>
<dbReference type="PRINTS" id="PR00455">
    <property type="entry name" value="HTHTETR"/>
</dbReference>
<feature type="DNA-binding region" description="H-T-H motif" evidence="4">
    <location>
        <begin position="29"/>
        <end position="48"/>
    </location>
</feature>
<evidence type="ECO:0000256" key="4">
    <source>
        <dbReference type="PROSITE-ProRule" id="PRU00335"/>
    </source>
</evidence>